<evidence type="ECO:0000313" key="2">
    <source>
        <dbReference type="Proteomes" id="UP000199138"/>
    </source>
</evidence>
<dbReference type="STRING" id="1224947.SAMN05216480_10410"/>
<proteinExistence type="predicted"/>
<protein>
    <submittedName>
        <fullName evidence="1">Uncharacterized protein</fullName>
    </submittedName>
</protein>
<evidence type="ECO:0000313" key="1">
    <source>
        <dbReference type="EMBL" id="SFU45203.1"/>
    </source>
</evidence>
<accession>A0A1I7G9S1</accession>
<organism evidence="1 2">
    <name type="scientific">Pustulibacterium marinum</name>
    <dbReference type="NCBI Taxonomy" id="1224947"/>
    <lineage>
        <taxon>Bacteria</taxon>
        <taxon>Pseudomonadati</taxon>
        <taxon>Bacteroidota</taxon>
        <taxon>Flavobacteriia</taxon>
        <taxon>Flavobacteriales</taxon>
        <taxon>Flavobacteriaceae</taxon>
        <taxon>Pustulibacterium</taxon>
    </lineage>
</organism>
<dbReference type="AlphaFoldDB" id="A0A1I7G9S1"/>
<dbReference type="Proteomes" id="UP000199138">
    <property type="component" value="Unassembled WGS sequence"/>
</dbReference>
<name>A0A1I7G9S1_9FLAO</name>
<gene>
    <name evidence="1" type="ORF">SAMN05216480_10410</name>
</gene>
<reference evidence="1 2" key="1">
    <citation type="submission" date="2016-10" db="EMBL/GenBank/DDBJ databases">
        <authorList>
            <person name="de Groot N.N."/>
        </authorList>
    </citation>
    <scope>NUCLEOTIDE SEQUENCE [LARGE SCALE GENOMIC DNA]</scope>
    <source>
        <strain evidence="1 2">CGMCC 1.12333</strain>
    </source>
</reference>
<dbReference type="EMBL" id="FPBK01000004">
    <property type="protein sequence ID" value="SFU45203.1"/>
    <property type="molecule type" value="Genomic_DNA"/>
</dbReference>
<keyword evidence="2" id="KW-1185">Reference proteome</keyword>
<dbReference type="RefSeq" id="WP_093024483.1">
    <property type="nucleotide sequence ID" value="NZ_FPBK01000004.1"/>
</dbReference>
<sequence length="225" mass="26005">MKHFICTLFVLIGFGFQQIQSQTIENFVELDPTAFVVGTLDSPRLKVSKASPYHGFLTGFSCSQQYLKPYFMEALESIDGLSTDSLQIVQKYASDQFLMSESYANYFNQYFIFQSFSKLNGQFKKEQLEKGYADLSKFTTLLEKKSFLIGFTISKGTLLAKNVYRIPVNYNIPFKEKIFQLAKSIGYKTEYDPIGNIVFTVTEEDYNEYLTKALKEKIRFEKNCQ</sequence>